<dbReference type="EMBL" id="JAUOTP010000003">
    <property type="protein sequence ID" value="MDO6414482.1"/>
    <property type="molecule type" value="Genomic_DNA"/>
</dbReference>
<comment type="caution">
    <text evidence="4">The sequence shown here is derived from an EMBL/GenBank/DDBJ whole genome shotgun (WGS) entry which is preliminary data.</text>
</comment>
<dbReference type="InterPro" id="IPR045851">
    <property type="entry name" value="AMP-bd_C_sf"/>
</dbReference>
<dbReference type="Gene3D" id="3.30.300.30">
    <property type="match status" value="1"/>
</dbReference>
<evidence type="ECO:0000313" key="5">
    <source>
        <dbReference type="Proteomes" id="UP001169764"/>
    </source>
</evidence>
<reference evidence="4" key="1">
    <citation type="submission" date="2023-07" db="EMBL/GenBank/DDBJ databases">
        <authorList>
            <person name="Kim M."/>
        </authorList>
    </citation>
    <scope>NUCLEOTIDE SEQUENCE</scope>
    <source>
        <strain evidence="4">BIUV-7</strain>
    </source>
</reference>
<feature type="region of interest" description="Disordered" evidence="1">
    <location>
        <begin position="164"/>
        <end position="187"/>
    </location>
</feature>
<dbReference type="InterPro" id="IPR025110">
    <property type="entry name" value="AMP-bd_C"/>
</dbReference>
<dbReference type="RefSeq" id="WP_303541669.1">
    <property type="nucleotide sequence ID" value="NZ_JAUOTP010000003.1"/>
</dbReference>
<evidence type="ECO:0000259" key="3">
    <source>
        <dbReference type="Pfam" id="PF13193"/>
    </source>
</evidence>
<dbReference type="PANTHER" id="PTHR24096">
    <property type="entry name" value="LONG-CHAIN-FATTY-ACID--COA LIGASE"/>
    <property type="match status" value="1"/>
</dbReference>
<sequence length="516" mass="56227">MYLGTHARVQPEHPALLLPATGESRTYFELECRTNQLAHLLRAHGLKPGSHIALFIGNDLAFFDVVWAALRSGLYVTPVNRYLPAGEAAYIVDNCDAEALIASARLPESAELGRLASRCAVKLSVDGVIPGFDAFEPAIAAFPTTPVPDEQIGSLMLYSSGTTGRPKGIRRPLSGRPAAEGNPAMKATGDSFGFGPGTVYLNPAPLYHSAPAGFTTAVLQAGGTVVLMDRFDPEAALSLIDRYRVTHSQWVPTMFIRMLKLPADVRSRYDLTSHRCAIHAAAPCPVEVKREMIGWWGPILEEFYSSTEQAGFARIGSVEWLAHPGSVGRDPNAPFHICDEDGRELPPGEPGLIFGESPSGVQFSYHKDNGKTASASHPLHPTWRTVGDIGYVDEEGYLYLTDRKSFMIISGGVNIYPQQIEDALALHPKIADVAVIGVPNVELGEEIKAVVEPASGVVPSDLLAQEIMQFVRERLGRQLTPRTVEFTDALPRLPTGKLYKKALRDRYWPAPEMRAL</sequence>
<evidence type="ECO:0000259" key="2">
    <source>
        <dbReference type="Pfam" id="PF00501"/>
    </source>
</evidence>
<gene>
    <name evidence="4" type="ORF">Q4F19_08830</name>
</gene>
<organism evidence="4 5">
    <name type="scientific">Sphingomonas natans</name>
    <dbReference type="NCBI Taxonomy" id="3063330"/>
    <lineage>
        <taxon>Bacteria</taxon>
        <taxon>Pseudomonadati</taxon>
        <taxon>Pseudomonadota</taxon>
        <taxon>Alphaproteobacteria</taxon>
        <taxon>Sphingomonadales</taxon>
        <taxon>Sphingomonadaceae</taxon>
        <taxon>Sphingomonas</taxon>
    </lineage>
</organism>
<dbReference type="InterPro" id="IPR020845">
    <property type="entry name" value="AMP-binding_CS"/>
</dbReference>
<dbReference type="Pfam" id="PF00501">
    <property type="entry name" value="AMP-binding"/>
    <property type="match status" value="1"/>
</dbReference>
<evidence type="ECO:0000313" key="4">
    <source>
        <dbReference type="EMBL" id="MDO6414482.1"/>
    </source>
</evidence>
<proteinExistence type="predicted"/>
<dbReference type="PANTHER" id="PTHR24096:SF323">
    <property type="entry name" value="BLR3536 PROTEIN"/>
    <property type="match status" value="1"/>
</dbReference>
<dbReference type="Pfam" id="PF13193">
    <property type="entry name" value="AMP-binding_C"/>
    <property type="match status" value="1"/>
</dbReference>
<feature type="domain" description="AMP-dependent synthetase/ligase" evidence="2">
    <location>
        <begin position="6"/>
        <end position="358"/>
    </location>
</feature>
<accession>A0ABT8Y836</accession>
<feature type="domain" description="AMP-binding enzyme C-terminal" evidence="3">
    <location>
        <begin position="419"/>
        <end position="497"/>
    </location>
</feature>
<dbReference type="InterPro" id="IPR042099">
    <property type="entry name" value="ANL_N_sf"/>
</dbReference>
<name>A0ABT8Y836_9SPHN</name>
<dbReference type="InterPro" id="IPR000873">
    <property type="entry name" value="AMP-dep_synth/lig_dom"/>
</dbReference>
<evidence type="ECO:0000256" key="1">
    <source>
        <dbReference type="SAM" id="MobiDB-lite"/>
    </source>
</evidence>
<dbReference type="Proteomes" id="UP001169764">
    <property type="component" value="Unassembled WGS sequence"/>
</dbReference>
<dbReference type="Gene3D" id="3.40.50.12780">
    <property type="entry name" value="N-terminal domain of ligase-like"/>
    <property type="match status" value="1"/>
</dbReference>
<keyword evidence="5" id="KW-1185">Reference proteome</keyword>
<dbReference type="SUPFAM" id="SSF56801">
    <property type="entry name" value="Acetyl-CoA synthetase-like"/>
    <property type="match status" value="1"/>
</dbReference>
<dbReference type="PROSITE" id="PS00455">
    <property type="entry name" value="AMP_BINDING"/>
    <property type="match status" value="1"/>
</dbReference>
<protein>
    <submittedName>
        <fullName evidence="4">Acyl-CoA synthetase</fullName>
    </submittedName>
</protein>